<feature type="transmembrane region" description="Helical" evidence="5">
    <location>
        <begin position="81"/>
        <end position="106"/>
    </location>
</feature>
<dbReference type="SUPFAM" id="SSF47188">
    <property type="entry name" value="Hemerythrin-like"/>
    <property type="match status" value="1"/>
</dbReference>
<keyword evidence="5" id="KW-1133">Transmembrane helix</keyword>
<feature type="region of interest" description="Disordered" evidence="4">
    <location>
        <begin position="509"/>
        <end position="536"/>
    </location>
</feature>
<gene>
    <name evidence="6" type="ORF">EZS28_037347</name>
</gene>
<dbReference type="AlphaFoldDB" id="A0A5J4U8B9"/>
<keyword evidence="5" id="KW-0812">Transmembrane</keyword>
<dbReference type="InterPro" id="IPR035938">
    <property type="entry name" value="Hemerythrin-like_sf"/>
</dbReference>
<keyword evidence="3" id="KW-0408">Iron</keyword>
<evidence type="ECO:0000256" key="5">
    <source>
        <dbReference type="SAM" id="Phobius"/>
    </source>
</evidence>
<comment type="caution">
    <text evidence="6">The sequence shown here is derived from an EMBL/GenBank/DDBJ whole genome shotgun (WGS) entry which is preliminary data.</text>
</comment>
<organism evidence="6 7">
    <name type="scientific">Streblomastix strix</name>
    <dbReference type="NCBI Taxonomy" id="222440"/>
    <lineage>
        <taxon>Eukaryota</taxon>
        <taxon>Metamonada</taxon>
        <taxon>Preaxostyla</taxon>
        <taxon>Oxymonadida</taxon>
        <taxon>Streblomastigidae</taxon>
        <taxon>Streblomastix</taxon>
    </lineage>
</organism>
<keyword evidence="2" id="KW-0479">Metal-binding</keyword>
<protein>
    <submittedName>
        <fullName evidence="6">Uncharacterized protein</fullName>
    </submittedName>
</protein>
<reference evidence="6 7" key="1">
    <citation type="submission" date="2019-03" db="EMBL/GenBank/DDBJ databases">
        <title>Single cell metagenomics reveals metabolic interactions within the superorganism composed of flagellate Streblomastix strix and complex community of Bacteroidetes bacteria on its surface.</title>
        <authorList>
            <person name="Treitli S.C."/>
            <person name="Kolisko M."/>
            <person name="Husnik F."/>
            <person name="Keeling P."/>
            <person name="Hampl V."/>
        </authorList>
    </citation>
    <scope>NUCLEOTIDE SEQUENCE [LARGE SCALE GENOMIC DNA]</scope>
    <source>
        <strain evidence="6">ST1C</strain>
    </source>
</reference>
<feature type="compositionally biased region" description="Basic and acidic residues" evidence="4">
    <location>
        <begin position="515"/>
        <end position="525"/>
    </location>
</feature>
<evidence type="ECO:0000313" key="7">
    <source>
        <dbReference type="Proteomes" id="UP000324800"/>
    </source>
</evidence>
<feature type="compositionally biased region" description="Basic and acidic residues" evidence="4">
    <location>
        <begin position="26"/>
        <end position="36"/>
    </location>
</feature>
<proteinExistence type="inferred from homology"/>
<comment type="similarity">
    <text evidence="1">Belongs to the hemerythrin family.</text>
</comment>
<feature type="region of interest" description="Disordered" evidence="4">
    <location>
        <begin position="1"/>
        <end position="41"/>
    </location>
</feature>
<evidence type="ECO:0000256" key="3">
    <source>
        <dbReference type="ARBA" id="ARBA00023004"/>
    </source>
</evidence>
<accession>A0A5J4U8B9</accession>
<evidence type="ECO:0000256" key="2">
    <source>
        <dbReference type="ARBA" id="ARBA00022723"/>
    </source>
</evidence>
<dbReference type="GO" id="GO:0046872">
    <property type="term" value="F:metal ion binding"/>
    <property type="evidence" value="ECO:0007669"/>
    <property type="project" value="UniProtKB-KW"/>
</dbReference>
<evidence type="ECO:0000256" key="4">
    <source>
        <dbReference type="SAM" id="MobiDB-lite"/>
    </source>
</evidence>
<keyword evidence="5" id="KW-0472">Membrane</keyword>
<feature type="compositionally biased region" description="Basic and acidic residues" evidence="4">
    <location>
        <begin position="8"/>
        <end position="17"/>
    </location>
</feature>
<sequence>MAATYHSFQEEEKEKEKEKKKKKIKKSQDEEGNNHEVDEEQLGYIRDEVEDDAWIEKLVQDEEKLQAYHDKIPSPIVFSSYINMIVAVLIVIIVNIVQIIVVVIYVDQYSEASATIVLSGMRPPTLGQIQYLLLRVFMNFECIKTLHPINFPLVTQPMWNDDSHVSTDRKMILSIAEKTSKYFQKLHMHVHYGYNQKYTYLEDKELNEIQTTRLSQKENSRLLFSLSDCYLTSTPCDQAIPKRIFDLNPPFYGLSSFIARLRLYIAQLKETDPTFLTEKTEDIRFIATSIRYDLREGVDQLTVSITDEGNGLISESVTIIIIVMVIQFVLIIGSMTINTIPWARNMSKESDRSLRLLDLIPNEESEKDMILLPSMRTGYKMDTLRERIMEDGQQLIEGIRRDEEMQTMIQQYNELMAATYHSFQEEEKDMQERQYNKEKMKEHIQMHTLLRQRLTILGDHLKSPPKGHVESIRSTVRRTLARLFDKHFIELDQAYVEEAVPAEERLGKTIGQEGEEGKEINHETASRQGQQQLHDG</sequence>
<evidence type="ECO:0000256" key="1">
    <source>
        <dbReference type="ARBA" id="ARBA00010587"/>
    </source>
</evidence>
<name>A0A5J4U8B9_9EUKA</name>
<feature type="transmembrane region" description="Helical" evidence="5">
    <location>
        <begin position="319"/>
        <end position="343"/>
    </location>
</feature>
<dbReference type="Gene3D" id="1.20.120.50">
    <property type="entry name" value="Hemerythrin-like"/>
    <property type="match status" value="1"/>
</dbReference>
<evidence type="ECO:0000313" key="6">
    <source>
        <dbReference type="EMBL" id="KAA6367126.1"/>
    </source>
</evidence>
<dbReference type="Proteomes" id="UP000324800">
    <property type="component" value="Unassembled WGS sequence"/>
</dbReference>
<dbReference type="EMBL" id="SNRW01018652">
    <property type="protein sequence ID" value="KAA6367126.1"/>
    <property type="molecule type" value="Genomic_DNA"/>
</dbReference>
<feature type="compositionally biased region" description="Polar residues" evidence="4">
    <location>
        <begin position="526"/>
        <end position="536"/>
    </location>
</feature>